<feature type="compositionally biased region" description="Polar residues" evidence="6">
    <location>
        <begin position="389"/>
        <end position="404"/>
    </location>
</feature>
<dbReference type="GO" id="GO:0005634">
    <property type="term" value="C:nucleus"/>
    <property type="evidence" value="ECO:0007669"/>
    <property type="project" value="UniProtKB-SubCell"/>
</dbReference>
<dbReference type="PANTHER" id="PTHR11945">
    <property type="entry name" value="MADS BOX PROTEIN"/>
    <property type="match status" value="1"/>
</dbReference>
<dbReference type="SMART" id="SM00432">
    <property type="entry name" value="MADS"/>
    <property type="match status" value="1"/>
</dbReference>
<dbReference type="GO" id="GO:0045944">
    <property type="term" value="P:positive regulation of transcription by RNA polymerase II"/>
    <property type="evidence" value="ECO:0007669"/>
    <property type="project" value="InterPro"/>
</dbReference>
<dbReference type="PANTHER" id="PTHR11945:SF534">
    <property type="entry name" value="MYOCYTE-SPECIFIC ENHANCER FACTOR 2"/>
    <property type="match status" value="1"/>
</dbReference>
<keyword evidence="5" id="KW-0539">Nucleus</keyword>
<evidence type="ECO:0000259" key="7">
    <source>
        <dbReference type="PROSITE" id="PS50066"/>
    </source>
</evidence>
<name>A0AAV2T949_CALDB</name>
<dbReference type="Proteomes" id="UP001497525">
    <property type="component" value="Unassembled WGS sequence"/>
</dbReference>
<dbReference type="Pfam" id="PF00319">
    <property type="entry name" value="SRF-TF"/>
    <property type="match status" value="1"/>
</dbReference>
<evidence type="ECO:0000256" key="1">
    <source>
        <dbReference type="ARBA" id="ARBA00004123"/>
    </source>
</evidence>
<evidence type="ECO:0000256" key="2">
    <source>
        <dbReference type="ARBA" id="ARBA00023015"/>
    </source>
</evidence>
<accession>A0AAV2T949</accession>
<evidence type="ECO:0000256" key="3">
    <source>
        <dbReference type="ARBA" id="ARBA00023125"/>
    </source>
</evidence>
<evidence type="ECO:0000313" key="8">
    <source>
        <dbReference type="EMBL" id="CAL5132656.1"/>
    </source>
</evidence>
<dbReference type="PROSITE" id="PS00350">
    <property type="entry name" value="MADS_BOX_1"/>
    <property type="match status" value="1"/>
</dbReference>
<organism evidence="8 9">
    <name type="scientific">Calicophoron daubneyi</name>
    <name type="common">Rumen fluke</name>
    <name type="synonym">Paramphistomum daubneyi</name>
    <dbReference type="NCBI Taxonomy" id="300641"/>
    <lineage>
        <taxon>Eukaryota</taxon>
        <taxon>Metazoa</taxon>
        <taxon>Spiralia</taxon>
        <taxon>Lophotrochozoa</taxon>
        <taxon>Platyhelminthes</taxon>
        <taxon>Trematoda</taxon>
        <taxon>Digenea</taxon>
        <taxon>Plagiorchiida</taxon>
        <taxon>Pronocephalata</taxon>
        <taxon>Paramphistomoidea</taxon>
        <taxon>Paramphistomidae</taxon>
        <taxon>Calicophoron</taxon>
    </lineage>
</organism>
<dbReference type="GO" id="GO:0000981">
    <property type="term" value="F:DNA-binding transcription factor activity, RNA polymerase II-specific"/>
    <property type="evidence" value="ECO:0007669"/>
    <property type="project" value="TreeGrafter"/>
</dbReference>
<keyword evidence="3" id="KW-0238">DNA-binding</keyword>
<reference evidence="8" key="1">
    <citation type="submission" date="2024-06" db="EMBL/GenBank/DDBJ databases">
        <authorList>
            <person name="Liu X."/>
            <person name="Lenzi L."/>
            <person name="Haldenby T S."/>
            <person name="Uol C."/>
        </authorList>
    </citation>
    <scope>NUCLEOTIDE SEQUENCE</scope>
</reference>
<dbReference type="PRINTS" id="PR00404">
    <property type="entry name" value="MADSDOMAIN"/>
</dbReference>
<dbReference type="InterPro" id="IPR002100">
    <property type="entry name" value="TF_MADSbox"/>
</dbReference>
<comment type="subcellular location">
    <subcellularLocation>
        <location evidence="1">Nucleus</location>
    </subcellularLocation>
</comment>
<proteinExistence type="predicted"/>
<dbReference type="PROSITE" id="PS50066">
    <property type="entry name" value="MADS_BOX_2"/>
    <property type="match status" value="1"/>
</dbReference>
<feature type="compositionally biased region" description="Polar residues" evidence="6">
    <location>
        <begin position="431"/>
        <end position="456"/>
    </location>
</feature>
<dbReference type="InterPro" id="IPR033896">
    <property type="entry name" value="MEF2-like_N"/>
</dbReference>
<dbReference type="GO" id="GO:0046983">
    <property type="term" value="F:protein dimerization activity"/>
    <property type="evidence" value="ECO:0007669"/>
    <property type="project" value="InterPro"/>
</dbReference>
<dbReference type="InterPro" id="IPR036879">
    <property type="entry name" value="TF_MADSbox_sf"/>
</dbReference>
<dbReference type="GO" id="GO:0030154">
    <property type="term" value="P:cell differentiation"/>
    <property type="evidence" value="ECO:0007669"/>
    <property type="project" value="TreeGrafter"/>
</dbReference>
<keyword evidence="4" id="KW-0804">Transcription</keyword>
<gene>
    <name evidence="8" type="ORF">CDAUBV1_LOCUS5505</name>
</gene>
<protein>
    <recommendedName>
        <fullName evidence="7">MADS-box domain-containing protein</fullName>
    </recommendedName>
</protein>
<keyword evidence="2" id="KW-0805">Transcription regulation</keyword>
<feature type="domain" description="MADS-box" evidence="7">
    <location>
        <begin position="1"/>
        <end position="61"/>
    </location>
</feature>
<comment type="caution">
    <text evidence="8">The sequence shown here is derived from an EMBL/GenBank/DDBJ whole genome shotgun (WGS) entry which is preliminary data.</text>
</comment>
<dbReference type="EMBL" id="CAXLJL010000134">
    <property type="protein sequence ID" value="CAL5132656.1"/>
    <property type="molecule type" value="Genomic_DNA"/>
</dbReference>
<evidence type="ECO:0000256" key="6">
    <source>
        <dbReference type="SAM" id="MobiDB-lite"/>
    </source>
</evidence>
<feature type="region of interest" description="Disordered" evidence="6">
    <location>
        <begin position="417"/>
        <end position="466"/>
    </location>
</feature>
<sequence>MGRKKILIKRIDDERNRQVTFTKRKLGLMKKAYELSILCDCEIALIVFTSSQKLFQYASSDMDKILLRYTEFNEPHESKTNRDIVELLNRKENKLSSLSDTGAVSDSNDRLFSCPVDQLSGLAHSVLSETRAQPLLQTSGPLDFPGPDLDLPPVSTHPLINRPGDEQFKELSLQISGHNSCRTSPIQAIDRNSPSFFLAPKHVQDLPSSNTPPTNMVLTQNSELRCRSGLTQAPPRETKNINSLAYCSSDSGLVCDTNGGGSQNFRQTVLPGDCDGLYNTEMHTTSNGTSDSALTVQPSSADFRTTPNATSYVMAEDVKSNALLDSVNSFLNDASQTPLPSVQITRDDLTDKHLMLPSGVSDSSSDSAPTHPIMLGHHSPGSYSEPPSRYSNERTSPLVRPTSSLSKRIERTGINDDRLDSECFDGRDTLSKSSMRTCSPNLSSRSGGDPQCSESSRPAHLLHSNPGNKYLTVPTWNGRSGVQPDGSNRAQLMGFQSGNSVLDMNRRSLADQNHSPRLDKKRTCNPFSTSCEPQLMPYDLHSTISSAKKSVLASGASSDKLNTSSSLQASSNSTHIPFIANRFTEGGLSQACFRNLGSANQLGIYGNPLPISCVSSASAPGTTSDGTTVATQGQIKPASTSAVNHGFANCPLTLFPGLNRSSSMNPVVSRPQSQELPVSFDGQSYSSICQRTANIKAHFQDAADRFSTSQVSNLAMDILDGTAFDRIHDGNRISALEASATPLKRVRHG</sequence>
<dbReference type="Gene3D" id="3.40.1810.10">
    <property type="entry name" value="Transcription factor, MADS-box"/>
    <property type="match status" value="1"/>
</dbReference>
<feature type="compositionally biased region" description="Basic and acidic residues" evidence="6">
    <location>
        <begin position="417"/>
        <end position="430"/>
    </location>
</feature>
<evidence type="ECO:0000256" key="5">
    <source>
        <dbReference type="ARBA" id="ARBA00023242"/>
    </source>
</evidence>
<dbReference type="FunFam" id="3.40.1810.10:FF:000001">
    <property type="entry name" value="Myocyte-specific enhancer factor 2A homolog"/>
    <property type="match status" value="1"/>
</dbReference>
<dbReference type="SUPFAM" id="SSF55455">
    <property type="entry name" value="SRF-like"/>
    <property type="match status" value="1"/>
</dbReference>
<evidence type="ECO:0000256" key="4">
    <source>
        <dbReference type="ARBA" id="ARBA00023163"/>
    </source>
</evidence>
<evidence type="ECO:0000313" key="9">
    <source>
        <dbReference type="Proteomes" id="UP001497525"/>
    </source>
</evidence>
<dbReference type="GO" id="GO:0000978">
    <property type="term" value="F:RNA polymerase II cis-regulatory region sequence-specific DNA binding"/>
    <property type="evidence" value="ECO:0007669"/>
    <property type="project" value="TreeGrafter"/>
</dbReference>
<dbReference type="CDD" id="cd00265">
    <property type="entry name" value="MADS_MEF2_like"/>
    <property type="match status" value="1"/>
</dbReference>
<feature type="region of interest" description="Disordered" evidence="6">
    <location>
        <begin position="354"/>
        <end position="404"/>
    </location>
</feature>
<dbReference type="AlphaFoldDB" id="A0AAV2T949"/>